<protein>
    <recommendedName>
        <fullName evidence="3">HTH cro/C1-type domain-containing protein</fullName>
    </recommendedName>
</protein>
<gene>
    <name evidence="1" type="ORF">NIES2135_20580</name>
</gene>
<evidence type="ECO:0000313" key="2">
    <source>
        <dbReference type="Proteomes" id="UP000217895"/>
    </source>
</evidence>
<evidence type="ECO:0000313" key="1">
    <source>
        <dbReference type="EMBL" id="BAY55235.1"/>
    </source>
</evidence>
<dbReference type="Gene3D" id="1.10.260.40">
    <property type="entry name" value="lambda repressor-like DNA-binding domains"/>
    <property type="match status" value="1"/>
</dbReference>
<sequence length="120" mass="14117">MDENYRDRLIELLRKMRGESGSEQVISWRTLARNLDIPQSTLQSYVAGDKLPEIEQREKIAKGLKWTREELDAYLEDRILEPTKSIDEICREIRTVRDIDDLERIARVTLAQLTRMAKSL</sequence>
<name>A0A1Z4JEM2_LEPBY</name>
<dbReference type="EMBL" id="AP018203">
    <property type="protein sequence ID" value="BAY55235.1"/>
    <property type="molecule type" value="Genomic_DNA"/>
</dbReference>
<evidence type="ECO:0008006" key="3">
    <source>
        <dbReference type="Google" id="ProtNLM"/>
    </source>
</evidence>
<dbReference type="Proteomes" id="UP000217895">
    <property type="component" value="Chromosome"/>
</dbReference>
<dbReference type="GO" id="GO:0003677">
    <property type="term" value="F:DNA binding"/>
    <property type="evidence" value="ECO:0007669"/>
    <property type="project" value="InterPro"/>
</dbReference>
<organism evidence="1 2">
    <name type="scientific">Leptolyngbya boryana NIES-2135</name>
    <dbReference type="NCBI Taxonomy" id="1973484"/>
    <lineage>
        <taxon>Bacteria</taxon>
        <taxon>Bacillati</taxon>
        <taxon>Cyanobacteriota</taxon>
        <taxon>Cyanophyceae</taxon>
        <taxon>Leptolyngbyales</taxon>
        <taxon>Leptolyngbyaceae</taxon>
        <taxon>Leptolyngbya group</taxon>
        <taxon>Leptolyngbya</taxon>
    </lineage>
</organism>
<keyword evidence="2" id="KW-1185">Reference proteome</keyword>
<dbReference type="AlphaFoldDB" id="A0A1Z4JEM2"/>
<proteinExistence type="predicted"/>
<dbReference type="InterPro" id="IPR010982">
    <property type="entry name" value="Lambda_DNA-bd_dom_sf"/>
</dbReference>
<dbReference type="SUPFAM" id="SSF47413">
    <property type="entry name" value="lambda repressor-like DNA-binding domains"/>
    <property type="match status" value="1"/>
</dbReference>
<accession>A0A1Z4JEM2</accession>
<reference evidence="1 2" key="1">
    <citation type="submission" date="2017-06" db="EMBL/GenBank/DDBJ databases">
        <title>Genome sequencing of cyanobaciteial culture collection at National Institute for Environmental Studies (NIES).</title>
        <authorList>
            <person name="Hirose Y."/>
            <person name="Shimura Y."/>
            <person name="Fujisawa T."/>
            <person name="Nakamura Y."/>
            <person name="Kawachi M."/>
        </authorList>
    </citation>
    <scope>NUCLEOTIDE SEQUENCE [LARGE SCALE GENOMIC DNA]</scope>
    <source>
        <strain evidence="1 2">NIES-2135</strain>
    </source>
</reference>